<comment type="caution">
    <text evidence="11">The sequence shown here is derived from an EMBL/GenBank/DDBJ whole genome shotgun (WGS) entry which is preliminary data.</text>
</comment>
<keyword evidence="10" id="KW-0406">Ion transport</keyword>
<dbReference type="GO" id="GO:0046872">
    <property type="term" value="F:metal ion binding"/>
    <property type="evidence" value="ECO:0007669"/>
    <property type="project" value="UniProtKB-KW"/>
</dbReference>
<gene>
    <name evidence="11" type="primary">crcB1</name>
    <name evidence="10" type="synonym">crcB</name>
    <name evidence="10" type="synonym">fluC</name>
    <name evidence="11" type="ORF">CQU01_00810</name>
</gene>
<keyword evidence="10" id="KW-0479">Metal-binding</keyword>
<evidence type="ECO:0000256" key="2">
    <source>
        <dbReference type="ARBA" id="ARBA00022475"/>
    </source>
</evidence>
<feature type="transmembrane region" description="Helical" evidence="10">
    <location>
        <begin position="44"/>
        <end position="63"/>
    </location>
</feature>
<evidence type="ECO:0000313" key="11">
    <source>
        <dbReference type="EMBL" id="GEN29843.1"/>
    </source>
</evidence>
<evidence type="ECO:0000256" key="8">
    <source>
        <dbReference type="ARBA" id="ARBA00035585"/>
    </source>
</evidence>
<feature type="binding site" evidence="10">
    <location>
        <position position="87"/>
    </location>
    <ligand>
        <name>Na(+)</name>
        <dbReference type="ChEBI" id="CHEBI:29101"/>
        <note>structural</note>
    </ligand>
</feature>
<dbReference type="HAMAP" id="MF_00454">
    <property type="entry name" value="FluC"/>
    <property type="match status" value="1"/>
</dbReference>
<keyword evidence="12" id="KW-1185">Reference proteome</keyword>
<dbReference type="Proteomes" id="UP000321491">
    <property type="component" value="Unassembled WGS sequence"/>
</dbReference>
<evidence type="ECO:0000313" key="12">
    <source>
        <dbReference type="Proteomes" id="UP000321491"/>
    </source>
</evidence>
<comment type="subcellular location">
    <subcellularLocation>
        <location evidence="1 10">Cell membrane</location>
        <topology evidence="1 10">Multi-pass membrane protein</topology>
    </subcellularLocation>
</comment>
<comment type="similarity">
    <text evidence="7 10">Belongs to the fluoride channel Fluc/FEX (TC 1.A.43) family.</text>
</comment>
<evidence type="ECO:0000256" key="9">
    <source>
        <dbReference type="ARBA" id="ARBA00049940"/>
    </source>
</evidence>
<evidence type="ECO:0000256" key="5">
    <source>
        <dbReference type="ARBA" id="ARBA00023136"/>
    </source>
</evidence>
<keyword evidence="6 10" id="KW-0407">Ion channel</keyword>
<feature type="transmembrane region" description="Helical" evidence="10">
    <location>
        <begin position="106"/>
        <end position="129"/>
    </location>
</feature>
<dbReference type="GO" id="GO:0140114">
    <property type="term" value="P:cellular detoxification of fluoride"/>
    <property type="evidence" value="ECO:0007669"/>
    <property type="project" value="UniProtKB-UniRule"/>
</dbReference>
<proteinExistence type="inferred from homology"/>
<evidence type="ECO:0000256" key="6">
    <source>
        <dbReference type="ARBA" id="ARBA00023303"/>
    </source>
</evidence>
<keyword evidence="3 10" id="KW-0812">Transmembrane</keyword>
<dbReference type="PANTHER" id="PTHR28259">
    <property type="entry name" value="FLUORIDE EXPORT PROTEIN 1-RELATED"/>
    <property type="match status" value="1"/>
</dbReference>
<organism evidence="11 12">
    <name type="scientific">Cerasibacillus quisquiliarum</name>
    <dbReference type="NCBI Taxonomy" id="227865"/>
    <lineage>
        <taxon>Bacteria</taxon>
        <taxon>Bacillati</taxon>
        <taxon>Bacillota</taxon>
        <taxon>Bacilli</taxon>
        <taxon>Bacillales</taxon>
        <taxon>Bacillaceae</taxon>
        <taxon>Cerasibacillus</taxon>
    </lineage>
</organism>
<dbReference type="GO" id="GO:0005886">
    <property type="term" value="C:plasma membrane"/>
    <property type="evidence" value="ECO:0007669"/>
    <property type="project" value="UniProtKB-SubCell"/>
</dbReference>
<comment type="activity regulation">
    <text evidence="10">Na(+) is not transported, but it plays an essential structural role and its presence is essential for fluoride channel function.</text>
</comment>
<keyword evidence="10" id="KW-0813">Transport</keyword>
<name>A0A511UWK3_9BACI</name>
<keyword evidence="10" id="KW-0915">Sodium</keyword>
<comment type="catalytic activity">
    <reaction evidence="8">
        <text>fluoride(in) = fluoride(out)</text>
        <dbReference type="Rhea" id="RHEA:76159"/>
        <dbReference type="ChEBI" id="CHEBI:17051"/>
    </reaction>
    <physiologicalReaction direction="left-to-right" evidence="8">
        <dbReference type="Rhea" id="RHEA:76160"/>
    </physiologicalReaction>
</comment>
<dbReference type="InterPro" id="IPR003691">
    <property type="entry name" value="FluC"/>
</dbReference>
<reference evidence="11 12" key="1">
    <citation type="submission" date="2019-07" db="EMBL/GenBank/DDBJ databases">
        <title>Whole genome shotgun sequence of Cerasibacillus quisquiliarum NBRC 102429.</title>
        <authorList>
            <person name="Hosoyama A."/>
            <person name="Uohara A."/>
            <person name="Ohji S."/>
            <person name="Ichikawa N."/>
        </authorList>
    </citation>
    <scope>NUCLEOTIDE SEQUENCE [LARGE SCALE GENOMIC DNA]</scope>
    <source>
        <strain evidence="11 12">NBRC 102429</strain>
    </source>
</reference>
<accession>A0A511UWK3</accession>
<evidence type="ECO:0000256" key="10">
    <source>
        <dbReference type="HAMAP-Rule" id="MF_00454"/>
    </source>
</evidence>
<feature type="transmembrane region" description="Helical" evidence="10">
    <location>
        <begin position="12"/>
        <end position="32"/>
    </location>
</feature>
<evidence type="ECO:0000256" key="1">
    <source>
        <dbReference type="ARBA" id="ARBA00004651"/>
    </source>
</evidence>
<feature type="transmembrane region" description="Helical" evidence="10">
    <location>
        <begin position="75"/>
        <end position="94"/>
    </location>
</feature>
<sequence length="135" mass="14755">MVVVRIVNNMNLKTSIAIGIGGAIGTLFRYTISLIFMTNSGFPIATFLINLSGCFILSFILTFSHIKWKKQPLSIIAFNVGVIGSFTTFSTFVVEVAQLFPSHLGFALLYAFGSIIGGIICAFSGYYIAHMLEIR</sequence>
<keyword evidence="5 10" id="KW-0472">Membrane</keyword>
<dbReference type="AlphaFoldDB" id="A0A511UWK3"/>
<dbReference type="Pfam" id="PF02537">
    <property type="entry name" value="CRCB"/>
    <property type="match status" value="1"/>
</dbReference>
<comment type="function">
    <text evidence="9 10">Fluoride-specific ion channel. Important for reducing fluoride concentration in the cell, thus reducing its toxicity.</text>
</comment>
<dbReference type="EMBL" id="BJXW01000002">
    <property type="protein sequence ID" value="GEN29843.1"/>
    <property type="molecule type" value="Genomic_DNA"/>
</dbReference>
<evidence type="ECO:0000256" key="4">
    <source>
        <dbReference type="ARBA" id="ARBA00022989"/>
    </source>
</evidence>
<dbReference type="GO" id="GO:0062054">
    <property type="term" value="F:fluoride channel activity"/>
    <property type="evidence" value="ECO:0007669"/>
    <property type="project" value="UniProtKB-UniRule"/>
</dbReference>
<keyword evidence="2 10" id="KW-1003">Cell membrane</keyword>
<evidence type="ECO:0000256" key="3">
    <source>
        <dbReference type="ARBA" id="ARBA00022692"/>
    </source>
</evidence>
<evidence type="ECO:0000256" key="7">
    <source>
        <dbReference type="ARBA" id="ARBA00035120"/>
    </source>
</evidence>
<dbReference type="PANTHER" id="PTHR28259:SF1">
    <property type="entry name" value="FLUORIDE EXPORT PROTEIN 1-RELATED"/>
    <property type="match status" value="1"/>
</dbReference>
<protein>
    <recommendedName>
        <fullName evidence="10">Fluoride-specific ion channel FluC</fullName>
    </recommendedName>
</protein>
<feature type="binding site" evidence="10">
    <location>
        <position position="84"/>
    </location>
    <ligand>
        <name>Na(+)</name>
        <dbReference type="ChEBI" id="CHEBI:29101"/>
        <note>structural</note>
    </ligand>
</feature>
<keyword evidence="4 10" id="KW-1133">Transmembrane helix</keyword>